<sequence length="64" mass="7619">MISSINYSIPRCSNDASMQRGKCEKQNVQQEEKRHRRRGRLIHITDDSYINSRMLDQISDDVMY</sequence>
<keyword evidence="2" id="KW-0614">Plasmid</keyword>
<evidence type="ECO:0000313" key="2">
    <source>
        <dbReference type="EMBL" id="QTX13889.1"/>
    </source>
</evidence>
<name>A0A8B0SSE7_KLEPN</name>
<reference evidence="2" key="1">
    <citation type="submission" date="2020-01" db="EMBL/GenBank/DDBJ databases">
        <authorList>
            <person name="Qin S."/>
        </authorList>
    </citation>
    <scope>NUCLEOTIDE SEQUENCE</scope>
    <source>
        <strain evidence="2">CVir17-16-YZ6g</strain>
        <plasmid evidence="2">p17-15-vir-like</plasmid>
    </source>
</reference>
<proteinExistence type="predicted"/>
<dbReference type="AlphaFoldDB" id="A0A8B0SSE7"/>
<evidence type="ECO:0000256" key="1">
    <source>
        <dbReference type="SAM" id="MobiDB-lite"/>
    </source>
</evidence>
<dbReference type="EMBL" id="MN956836">
    <property type="protein sequence ID" value="QTX13889.1"/>
    <property type="molecule type" value="Genomic_DNA"/>
</dbReference>
<organism evidence="2">
    <name type="scientific">Klebsiella pneumoniae</name>
    <dbReference type="NCBI Taxonomy" id="573"/>
    <lineage>
        <taxon>Bacteria</taxon>
        <taxon>Pseudomonadati</taxon>
        <taxon>Pseudomonadota</taxon>
        <taxon>Gammaproteobacteria</taxon>
        <taxon>Enterobacterales</taxon>
        <taxon>Enterobacteriaceae</taxon>
        <taxon>Klebsiella/Raoultella group</taxon>
        <taxon>Klebsiella</taxon>
        <taxon>Klebsiella pneumoniae complex</taxon>
    </lineage>
</organism>
<feature type="compositionally biased region" description="Basic and acidic residues" evidence="1">
    <location>
        <begin position="21"/>
        <end position="33"/>
    </location>
</feature>
<protein>
    <submittedName>
        <fullName evidence="2">Uncharacterized protein</fullName>
    </submittedName>
</protein>
<geneLocation type="plasmid" evidence="2">
    <name>p17-15-vir-like</name>
</geneLocation>
<feature type="region of interest" description="Disordered" evidence="1">
    <location>
        <begin position="13"/>
        <end position="37"/>
    </location>
</feature>
<accession>A0A8B0SSE7</accession>